<evidence type="ECO:0000313" key="1">
    <source>
        <dbReference type="EMBL" id="KVH91979.1"/>
    </source>
</evidence>
<keyword evidence="2" id="KW-1185">Reference proteome</keyword>
<protein>
    <submittedName>
        <fullName evidence="1">Uncharacterized protein</fullName>
    </submittedName>
</protein>
<gene>
    <name evidence="1" type="ORF">Ccrd_006001</name>
</gene>
<dbReference type="EMBL" id="LEKV01004895">
    <property type="protein sequence ID" value="KVH91979.1"/>
    <property type="molecule type" value="Genomic_DNA"/>
</dbReference>
<name>A0A103XJY0_CYNCS</name>
<organism evidence="1 2">
    <name type="scientific">Cynara cardunculus var. scolymus</name>
    <name type="common">Globe artichoke</name>
    <name type="synonym">Cynara scolymus</name>
    <dbReference type="NCBI Taxonomy" id="59895"/>
    <lineage>
        <taxon>Eukaryota</taxon>
        <taxon>Viridiplantae</taxon>
        <taxon>Streptophyta</taxon>
        <taxon>Embryophyta</taxon>
        <taxon>Tracheophyta</taxon>
        <taxon>Spermatophyta</taxon>
        <taxon>Magnoliopsida</taxon>
        <taxon>eudicotyledons</taxon>
        <taxon>Gunneridae</taxon>
        <taxon>Pentapetalae</taxon>
        <taxon>asterids</taxon>
        <taxon>campanulids</taxon>
        <taxon>Asterales</taxon>
        <taxon>Asteraceae</taxon>
        <taxon>Carduoideae</taxon>
        <taxon>Cardueae</taxon>
        <taxon>Carduinae</taxon>
        <taxon>Cynara</taxon>
    </lineage>
</organism>
<dbReference type="Gramene" id="KVH91979">
    <property type="protein sequence ID" value="KVH91979"/>
    <property type="gene ID" value="Ccrd_006001"/>
</dbReference>
<dbReference type="AlphaFoldDB" id="A0A103XJY0"/>
<sequence>MDGGVTAEQGTVTCASWIRRPEDAHLVALGKSKHGDLPASFQIFSFDRLTTSLSSSPSVSPSPSSSLCTHVFFYVYCLGAGG</sequence>
<comment type="caution">
    <text evidence="1">The sequence shown here is derived from an EMBL/GenBank/DDBJ whole genome shotgun (WGS) entry which is preliminary data.</text>
</comment>
<evidence type="ECO:0000313" key="2">
    <source>
        <dbReference type="Proteomes" id="UP000243975"/>
    </source>
</evidence>
<reference evidence="1 2" key="1">
    <citation type="journal article" date="2016" name="Sci. Rep.">
        <title>The genome sequence of the outbreeding globe artichoke constructed de novo incorporating a phase-aware low-pass sequencing strategy of F1 progeny.</title>
        <authorList>
            <person name="Scaglione D."/>
            <person name="Reyes-Chin-Wo S."/>
            <person name="Acquadro A."/>
            <person name="Froenicke L."/>
            <person name="Portis E."/>
            <person name="Beitel C."/>
            <person name="Tirone M."/>
            <person name="Mauro R."/>
            <person name="Lo Monaco A."/>
            <person name="Mauromicale G."/>
            <person name="Faccioli P."/>
            <person name="Cattivelli L."/>
            <person name="Rieseberg L."/>
            <person name="Michelmore R."/>
            <person name="Lanteri S."/>
        </authorList>
    </citation>
    <scope>NUCLEOTIDE SEQUENCE [LARGE SCALE GENOMIC DNA]</scope>
    <source>
        <strain evidence="1">2C</strain>
    </source>
</reference>
<dbReference type="STRING" id="59895.A0A103XJY0"/>
<dbReference type="Proteomes" id="UP000243975">
    <property type="component" value="Unassembled WGS sequence"/>
</dbReference>
<accession>A0A103XJY0</accession>
<proteinExistence type="predicted"/>